<sequence>MKISTILLRKGANVISLRPEDTVQTASAILTINKIGALPVRNSAEELVGILSERDIVKGMHQMGAACINSLVQDLMSTKVTTCTEDEDVQSVQQKMHNGRFRHIPVIKEGKLIGVISQGDVMHMCIEQAQTEASVMRELAIARG</sequence>
<evidence type="ECO:0000256" key="2">
    <source>
        <dbReference type="PROSITE-ProRule" id="PRU00703"/>
    </source>
</evidence>
<dbReference type="PROSITE" id="PS51371">
    <property type="entry name" value="CBS"/>
    <property type="match status" value="2"/>
</dbReference>
<dbReference type="SMART" id="SM00116">
    <property type="entry name" value="CBS"/>
    <property type="match status" value="2"/>
</dbReference>
<reference evidence="5" key="1">
    <citation type="submission" date="2016-07" db="EMBL/GenBank/DDBJ databases">
        <authorList>
            <person name="Florea S."/>
            <person name="Webb J.S."/>
            <person name="Jaromczyk J."/>
            <person name="Schardl C.L."/>
        </authorList>
    </citation>
    <scope>NUCLEOTIDE SEQUENCE [LARGE SCALE GENOMIC DNA]</scope>
    <source>
        <strain evidence="5">MV-1</strain>
    </source>
</reference>
<feature type="domain" description="CBS" evidence="3">
    <location>
        <begin position="76"/>
        <end position="132"/>
    </location>
</feature>
<dbReference type="Proteomes" id="UP000095347">
    <property type="component" value="Unassembled WGS sequence"/>
</dbReference>
<keyword evidence="1 2" id="KW-0129">CBS domain</keyword>
<dbReference type="CDD" id="cd04623">
    <property type="entry name" value="CBS_pair_bac_euk"/>
    <property type="match status" value="1"/>
</dbReference>
<dbReference type="OrthoDB" id="9807125at2"/>
<organism evidence="4 5">
    <name type="scientific">Magnetovibrio blakemorei</name>
    <dbReference type="NCBI Taxonomy" id="28181"/>
    <lineage>
        <taxon>Bacteria</taxon>
        <taxon>Pseudomonadati</taxon>
        <taxon>Pseudomonadota</taxon>
        <taxon>Alphaproteobacteria</taxon>
        <taxon>Rhodospirillales</taxon>
        <taxon>Magnetovibrionaceae</taxon>
        <taxon>Magnetovibrio</taxon>
    </lineage>
</organism>
<evidence type="ECO:0000313" key="5">
    <source>
        <dbReference type="Proteomes" id="UP000095347"/>
    </source>
</evidence>
<name>A0A1E5Q7P3_9PROT</name>
<protein>
    <recommendedName>
        <fullName evidence="3">CBS domain-containing protein</fullName>
    </recommendedName>
</protein>
<comment type="caution">
    <text evidence="4">The sequence shown here is derived from an EMBL/GenBank/DDBJ whole genome shotgun (WGS) entry which is preliminary data.</text>
</comment>
<dbReference type="RefSeq" id="WP_069957989.1">
    <property type="nucleotide sequence ID" value="NZ_MCGG01000025.1"/>
</dbReference>
<evidence type="ECO:0000259" key="3">
    <source>
        <dbReference type="PROSITE" id="PS51371"/>
    </source>
</evidence>
<dbReference type="InterPro" id="IPR000644">
    <property type="entry name" value="CBS_dom"/>
</dbReference>
<dbReference type="Pfam" id="PF00571">
    <property type="entry name" value="CBS"/>
    <property type="match status" value="2"/>
</dbReference>
<evidence type="ECO:0000256" key="1">
    <source>
        <dbReference type="ARBA" id="ARBA00023122"/>
    </source>
</evidence>
<dbReference type="AlphaFoldDB" id="A0A1E5Q7P3"/>
<dbReference type="InterPro" id="IPR044725">
    <property type="entry name" value="CBSX3_CBS_dom"/>
</dbReference>
<feature type="domain" description="CBS" evidence="3">
    <location>
        <begin position="8"/>
        <end position="67"/>
    </location>
</feature>
<dbReference type="PANTHER" id="PTHR43080:SF2">
    <property type="entry name" value="CBS DOMAIN-CONTAINING PROTEIN"/>
    <property type="match status" value="1"/>
</dbReference>
<dbReference type="PANTHER" id="PTHR43080">
    <property type="entry name" value="CBS DOMAIN-CONTAINING PROTEIN CBSX3, MITOCHONDRIAL"/>
    <property type="match status" value="1"/>
</dbReference>
<dbReference type="STRING" id="28181.BEN30_10310"/>
<accession>A0A1E5Q7P3</accession>
<dbReference type="InterPro" id="IPR051257">
    <property type="entry name" value="Diverse_CBS-Domain"/>
</dbReference>
<proteinExistence type="predicted"/>
<dbReference type="Gene3D" id="3.10.580.10">
    <property type="entry name" value="CBS-domain"/>
    <property type="match status" value="1"/>
</dbReference>
<evidence type="ECO:0000313" key="4">
    <source>
        <dbReference type="EMBL" id="OEJ67160.1"/>
    </source>
</evidence>
<dbReference type="InterPro" id="IPR046342">
    <property type="entry name" value="CBS_dom_sf"/>
</dbReference>
<dbReference type="SUPFAM" id="SSF54631">
    <property type="entry name" value="CBS-domain pair"/>
    <property type="match status" value="1"/>
</dbReference>
<dbReference type="EMBL" id="MCGG01000025">
    <property type="protein sequence ID" value="OEJ67160.1"/>
    <property type="molecule type" value="Genomic_DNA"/>
</dbReference>
<keyword evidence="5" id="KW-1185">Reference proteome</keyword>
<gene>
    <name evidence="4" type="ORF">BEN30_10310</name>
</gene>